<reference evidence="1 2" key="1">
    <citation type="journal article" date="2012" name="J. Bacteriol.">
        <title>Complete Genome Sequence of the Naphthalene-Degrading Pseudomonas putida Strain ND6.</title>
        <authorList>
            <person name="Li S."/>
            <person name="Zhao H."/>
            <person name="Li Y."/>
            <person name="Niu S."/>
            <person name="Cai B."/>
        </authorList>
    </citation>
    <scope>NUCLEOTIDE SEQUENCE [LARGE SCALE GENOMIC DNA]</scope>
    <source>
        <strain evidence="1 2">ND6</strain>
    </source>
</reference>
<dbReference type="KEGG" id="ppi:YSA_07062"/>
<dbReference type="EMBL" id="CP003588">
    <property type="protein sequence ID" value="AFK70581.1"/>
    <property type="molecule type" value="Genomic_DNA"/>
</dbReference>
<dbReference type="Proteomes" id="UP000005268">
    <property type="component" value="Chromosome"/>
</dbReference>
<protein>
    <submittedName>
        <fullName evidence="1">Uncharacterized protein</fullName>
    </submittedName>
</protein>
<evidence type="ECO:0000313" key="1">
    <source>
        <dbReference type="EMBL" id="AFK70581.1"/>
    </source>
</evidence>
<accession>I3UYL0</accession>
<dbReference type="AlphaFoldDB" id="I3UYL0"/>
<name>I3UYL0_PSEPU</name>
<evidence type="ECO:0000313" key="2">
    <source>
        <dbReference type="Proteomes" id="UP000005268"/>
    </source>
</evidence>
<sequence>MYRFRYVVSKTIHSLLAVGAQGFDAQTLFRPEAPVTISFHTKNTASPSIYVTY</sequence>
<organism evidence="1 2">
    <name type="scientific">Pseudomonas putida ND6</name>
    <dbReference type="NCBI Taxonomy" id="231023"/>
    <lineage>
        <taxon>Bacteria</taxon>
        <taxon>Pseudomonadati</taxon>
        <taxon>Pseudomonadota</taxon>
        <taxon>Gammaproteobacteria</taxon>
        <taxon>Pseudomonadales</taxon>
        <taxon>Pseudomonadaceae</taxon>
        <taxon>Pseudomonas</taxon>
    </lineage>
</organism>
<proteinExistence type="predicted"/>
<dbReference type="HOGENOM" id="CLU_3065236_0_0_6"/>
<gene>
    <name evidence="1" type="ORF">YSA_07062</name>
</gene>